<dbReference type="RefSeq" id="WP_070230217.1">
    <property type="nucleotide sequence ID" value="NZ_BJYO01000002.1"/>
</dbReference>
<dbReference type="InterPro" id="IPR000014">
    <property type="entry name" value="PAS"/>
</dbReference>
<dbReference type="EMBL" id="QRAS01000001">
    <property type="protein sequence ID" value="RDL12167.1"/>
    <property type="molecule type" value="Genomic_DNA"/>
</dbReference>
<evidence type="ECO:0000313" key="2">
    <source>
        <dbReference type="Proteomes" id="UP000254912"/>
    </source>
</evidence>
<comment type="caution">
    <text evidence="1">The sequence shown here is derived from an EMBL/GenBank/DDBJ whole genome shotgun (WGS) entry which is preliminary data.</text>
</comment>
<dbReference type="InterPro" id="IPR000700">
    <property type="entry name" value="PAS-assoc_C"/>
</dbReference>
<organism evidence="1 2">
    <name type="scientific">Weissella soli</name>
    <dbReference type="NCBI Taxonomy" id="155866"/>
    <lineage>
        <taxon>Bacteria</taxon>
        <taxon>Bacillati</taxon>
        <taxon>Bacillota</taxon>
        <taxon>Bacilli</taxon>
        <taxon>Lactobacillales</taxon>
        <taxon>Lactobacillaceae</taxon>
        <taxon>Weissella</taxon>
    </lineage>
</organism>
<dbReference type="KEGG" id="wso:WSWS_00972"/>
<dbReference type="PROSITE" id="PS50113">
    <property type="entry name" value="PAC"/>
    <property type="match status" value="1"/>
</dbReference>
<dbReference type="InterPro" id="IPR013656">
    <property type="entry name" value="PAS_4"/>
</dbReference>
<dbReference type="Gene3D" id="3.30.450.20">
    <property type="entry name" value="PAS domain"/>
    <property type="match status" value="1"/>
</dbReference>
<gene>
    <name evidence="1" type="ORF">DFP99_0601</name>
</gene>
<dbReference type="Gene3D" id="3.30.70.270">
    <property type="match status" value="1"/>
</dbReference>
<dbReference type="SMART" id="SM00267">
    <property type="entry name" value="GGDEF"/>
    <property type="match status" value="1"/>
</dbReference>
<dbReference type="InterPro" id="IPR035965">
    <property type="entry name" value="PAS-like_dom_sf"/>
</dbReference>
<dbReference type="InterPro" id="IPR043128">
    <property type="entry name" value="Rev_trsase/Diguanyl_cyclase"/>
</dbReference>
<dbReference type="Pfam" id="PF00990">
    <property type="entry name" value="GGDEF"/>
    <property type="match status" value="1"/>
</dbReference>
<dbReference type="AlphaFoldDB" id="A0A288QWU1"/>
<evidence type="ECO:0000313" key="1">
    <source>
        <dbReference type="EMBL" id="RDL12167.1"/>
    </source>
</evidence>
<keyword evidence="2" id="KW-1185">Reference proteome</keyword>
<dbReference type="GO" id="GO:0052621">
    <property type="term" value="F:diguanylate cyclase activity"/>
    <property type="evidence" value="ECO:0007669"/>
    <property type="project" value="TreeGrafter"/>
</dbReference>
<dbReference type="PANTHER" id="PTHR45138">
    <property type="entry name" value="REGULATORY COMPONENTS OF SENSORY TRANSDUCTION SYSTEM"/>
    <property type="match status" value="1"/>
</dbReference>
<name>A0A288QWU1_9LACO</name>
<dbReference type="Pfam" id="PF08448">
    <property type="entry name" value="PAS_4"/>
    <property type="match status" value="1"/>
</dbReference>
<reference evidence="1 2" key="1">
    <citation type="submission" date="2018-07" db="EMBL/GenBank/DDBJ databases">
        <title>Genomic Encyclopedia of Type Strains, Phase III (KMG-III): the genomes of soil and plant-associated and newly described type strains.</title>
        <authorList>
            <person name="Whitman W."/>
        </authorList>
    </citation>
    <scope>NUCLEOTIDE SEQUENCE [LARGE SCALE GENOMIC DNA]</scope>
    <source>
        <strain evidence="1 2">CECT 7031</strain>
    </source>
</reference>
<proteinExistence type="predicted"/>
<dbReference type="PROSITE" id="PS50887">
    <property type="entry name" value="GGDEF"/>
    <property type="match status" value="1"/>
</dbReference>
<dbReference type="InterPro" id="IPR029787">
    <property type="entry name" value="Nucleotide_cyclase"/>
</dbReference>
<dbReference type="InterPro" id="IPR000160">
    <property type="entry name" value="GGDEF_dom"/>
</dbReference>
<dbReference type="CDD" id="cd00130">
    <property type="entry name" value="PAS"/>
    <property type="match status" value="1"/>
</dbReference>
<dbReference type="CDD" id="cd01949">
    <property type="entry name" value="GGDEF"/>
    <property type="match status" value="1"/>
</dbReference>
<dbReference type="NCBIfam" id="TIGR00254">
    <property type="entry name" value="GGDEF"/>
    <property type="match status" value="1"/>
</dbReference>
<accession>A0A288QWU1</accession>
<dbReference type="InterPro" id="IPR050469">
    <property type="entry name" value="Diguanylate_Cyclase"/>
</dbReference>
<dbReference type="PANTHER" id="PTHR45138:SF9">
    <property type="entry name" value="DIGUANYLATE CYCLASE DGCM-RELATED"/>
    <property type="match status" value="1"/>
</dbReference>
<dbReference type="SUPFAM" id="SSF55073">
    <property type="entry name" value="Nucleotide cyclase"/>
    <property type="match status" value="1"/>
</dbReference>
<sequence>MFKTNLTTKKYRNKLLMHIYGQSIGLTMLVGVLLYTEFFDGIGTNIIYLLLVGILIFLFLGIKRFFSLFNKYENQSALYQDSFEILVNGSFYIVDLEFNYLYMNESNIEFMDKYYKLHPKLGENVSKYLTPLHMKAFKDNVNAAISLGFQTSEDILKNDGQDLYLYTTYSPVKNNHGEIYAICCVTTDISDSVQEKERFTELIYQDPLTNIFNRRKVSDYYKMVQNENKKIWVLIFDLDNFKNSNDTYGHVTGDRVLVDFSNLLKSTFPSSAVIARWGGDEFLVLVSNITFATLRMIQATIQSNISNLDELGISVSMGEAFAEDTMNHDLNYYIDAADLKMYEQKKFQKENYRRIAEVRQQ</sequence>
<protein>
    <submittedName>
        <fullName evidence="1">Diguanylate cyclase (GGDEF)-like protein</fullName>
    </submittedName>
</protein>
<dbReference type="Proteomes" id="UP000254912">
    <property type="component" value="Unassembled WGS sequence"/>
</dbReference>
<dbReference type="GeneID" id="94546165"/>
<dbReference type="SUPFAM" id="SSF55785">
    <property type="entry name" value="PYP-like sensor domain (PAS domain)"/>
    <property type="match status" value="1"/>
</dbReference>